<proteinExistence type="predicted"/>
<dbReference type="Ensembl" id="ENSSMRT00000008887.1">
    <property type="protein sequence ID" value="ENSSMRP00000007597.1"/>
    <property type="gene ID" value="ENSSMRG00000006100.1"/>
</dbReference>
<dbReference type="SUPFAM" id="SSF48726">
    <property type="entry name" value="Immunoglobulin"/>
    <property type="match status" value="1"/>
</dbReference>
<dbReference type="InterPro" id="IPR036179">
    <property type="entry name" value="Ig-like_dom_sf"/>
</dbReference>
<dbReference type="Proteomes" id="UP000694421">
    <property type="component" value="Unplaced"/>
</dbReference>
<reference evidence="2" key="1">
    <citation type="submission" date="2025-08" db="UniProtKB">
        <authorList>
            <consortium name="Ensembl"/>
        </authorList>
    </citation>
    <scope>IDENTIFICATION</scope>
</reference>
<accession>A0A8D0BF18</accession>
<name>A0A8D0BF18_SALMN</name>
<feature type="domain" description="Immunoglobulin V-set" evidence="1">
    <location>
        <begin position="14"/>
        <end position="68"/>
    </location>
</feature>
<organism evidence="2 3">
    <name type="scientific">Salvator merianae</name>
    <name type="common">Argentine black and white tegu</name>
    <name type="synonym">Tupinambis merianae</name>
    <dbReference type="NCBI Taxonomy" id="96440"/>
    <lineage>
        <taxon>Eukaryota</taxon>
        <taxon>Metazoa</taxon>
        <taxon>Chordata</taxon>
        <taxon>Craniata</taxon>
        <taxon>Vertebrata</taxon>
        <taxon>Euteleostomi</taxon>
        <taxon>Lepidosauria</taxon>
        <taxon>Squamata</taxon>
        <taxon>Bifurcata</taxon>
        <taxon>Unidentata</taxon>
        <taxon>Episquamata</taxon>
        <taxon>Laterata</taxon>
        <taxon>Teiioidea</taxon>
        <taxon>Teiidae</taxon>
        <taxon>Salvator</taxon>
    </lineage>
</organism>
<evidence type="ECO:0000313" key="3">
    <source>
        <dbReference type="Proteomes" id="UP000694421"/>
    </source>
</evidence>
<sequence>MDFLYHHIGLLAPLKGPAYTWRETTVDSNCSLHITSLTHGDSGIYTVEISGDGLNTIGKTNFSGHTSLTSARHSLTTINPGFHGPDWFLPAAFVPMLESARFPCSVLMKLPVQHD</sequence>
<dbReference type="AlphaFoldDB" id="A0A8D0BF18"/>
<dbReference type="Gene3D" id="2.60.40.10">
    <property type="entry name" value="Immunoglobulins"/>
    <property type="match status" value="1"/>
</dbReference>
<evidence type="ECO:0000313" key="2">
    <source>
        <dbReference type="Ensembl" id="ENSSMRP00000007597.1"/>
    </source>
</evidence>
<keyword evidence="3" id="KW-1185">Reference proteome</keyword>
<reference evidence="2" key="2">
    <citation type="submission" date="2025-09" db="UniProtKB">
        <authorList>
            <consortium name="Ensembl"/>
        </authorList>
    </citation>
    <scope>IDENTIFICATION</scope>
</reference>
<dbReference type="InterPro" id="IPR013783">
    <property type="entry name" value="Ig-like_fold"/>
</dbReference>
<protein>
    <recommendedName>
        <fullName evidence="1">Immunoglobulin V-set domain-containing protein</fullName>
    </recommendedName>
</protein>
<dbReference type="Pfam" id="PF07686">
    <property type="entry name" value="V-set"/>
    <property type="match status" value="1"/>
</dbReference>
<evidence type="ECO:0000259" key="1">
    <source>
        <dbReference type="Pfam" id="PF07686"/>
    </source>
</evidence>
<dbReference type="InterPro" id="IPR013106">
    <property type="entry name" value="Ig_V-set"/>
</dbReference>